<dbReference type="GO" id="GO:0005737">
    <property type="term" value="C:cytoplasm"/>
    <property type="evidence" value="ECO:0007669"/>
    <property type="project" value="TreeGrafter"/>
</dbReference>
<comment type="similarity">
    <text evidence="2">Belongs to the class-I pyridoxal-phosphate-dependent aminotransferase family.</text>
</comment>
<reference evidence="7 8" key="1">
    <citation type="submission" date="2022-07" db="EMBL/GenBank/DDBJ databases">
        <title>Genome-wide signatures of adaptation to extreme environments.</title>
        <authorList>
            <person name="Cho C.H."/>
            <person name="Yoon H.S."/>
        </authorList>
    </citation>
    <scope>NUCLEOTIDE SEQUENCE [LARGE SCALE GENOMIC DNA]</scope>
    <source>
        <strain evidence="7 8">108.79 E11</strain>
    </source>
</reference>
<dbReference type="EMBL" id="JANCYU010000024">
    <property type="protein sequence ID" value="KAK4524613.1"/>
    <property type="molecule type" value="Genomic_DNA"/>
</dbReference>
<evidence type="ECO:0000256" key="4">
    <source>
        <dbReference type="ARBA" id="ARBA00022679"/>
    </source>
</evidence>
<comment type="cofactor">
    <cofactor evidence="1">
        <name>pyridoxal 5'-phosphate</name>
        <dbReference type="ChEBI" id="CHEBI:597326"/>
    </cofactor>
</comment>
<keyword evidence="3" id="KW-0032">Aminotransferase</keyword>
<keyword evidence="4" id="KW-0808">Transferase</keyword>
<evidence type="ECO:0000256" key="5">
    <source>
        <dbReference type="ARBA" id="ARBA00022898"/>
    </source>
</evidence>
<accession>A0AAV9IB90</accession>
<name>A0AAV9IB90_9RHOD</name>
<dbReference type="AlphaFoldDB" id="A0AAV9IB90"/>
<sequence>MSRFTKPLQNISLPQRVQQFLEPSVWLEFSPLSSLCDAINLGQGFPDWKPPKFVTEAASKATSDPSWSQYARSSGLPSLVSSISKTYAPLLQRTIDPFKEVCVTVGASEAIFLACQSLVEPGDEVIFVEPAFDIYFGAVIYAGATPKFVSLQPKETGRPIVSASDLQLDYHQLREVLSERSRLLVLNTPHNPTGKVFQREELENIAKVLQDFPRCFVLCDEVYQHLVYDDEVHVPMATIDNMWERTISVYSAGKTFSVTGWKIGWAIGPAHLIRPMMLSQQWIVFSTCTPLQQAVAASLEQANQPFENEPTYYAWLKKYYQRKRDYFYQALIDAGLHPVKPQGSFFIMIDISEMMKRGNIRNEMPPIVREWWNQGKLDIDATTQEAVDYNFCRWQAVEKGVTAIPSSAFYSRQHRHLGSRYVRFSFCKEDSVLEQAKERLLKK</sequence>
<keyword evidence="8" id="KW-1185">Reference proteome</keyword>
<dbReference type="Pfam" id="PF00155">
    <property type="entry name" value="Aminotran_1_2"/>
    <property type="match status" value="1"/>
</dbReference>
<dbReference type="PANTHER" id="PTHR43807">
    <property type="entry name" value="FI04487P"/>
    <property type="match status" value="1"/>
</dbReference>
<organism evidence="7 8">
    <name type="scientific">Galdieria yellowstonensis</name>
    <dbReference type="NCBI Taxonomy" id="3028027"/>
    <lineage>
        <taxon>Eukaryota</taxon>
        <taxon>Rhodophyta</taxon>
        <taxon>Bangiophyceae</taxon>
        <taxon>Galdieriales</taxon>
        <taxon>Galdieriaceae</taxon>
        <taxon>Galdieria</taxon>
    </lineage>
</organism>
<evidence type="ECO:0000313" key="7">
    <source>
        <dbReference type="EMBL" id="KAK4524613.1"/>
    </source>
</evidence>
<dbReference type="InterPro" id="IPR004839">
    <property type="entry name" value="Aminotransferase_I/II_large"/>
</dbReference>
<dbReference type="InterPro" id="IPR015424">
    <property type="entry name" value="PyrdxlP-dep_Trfase"/>
</dbReference>
<dbReference type="GO" id="GO:0016212">
    <property type="term" value="F:kynurenine-oxoglutarate transaminase activity"/>
    <property type="evidence" value="ECO:0007669"/>
    <property type="project" value="TreeGrafter"/>
</dbReference>
<dbReference type="Gene3D" id="3.90.1150.10">
    <property type="entry name" value="Aspartate Aminotransferase, domain 1"/>
    <property type="match status" value="1"/>
</dbReference>
<gene>
    <name evidence="7" type="ORF">GAYE_SCF04G2514</name>
</gene>
<comment type="caution">
    <text evidence="7">The sequence shown here is derived from an EMBL/GenBank/DDBJ whole genome shotgun (WGS) entry which is preliminary data.</text>
</comment>
<proteinExistence type="inferred from homology"/>
<dbReference type="GO" id="GO:0030170">
    <property type="term" value="F:pyridoxal phosphate binding"/>
    <property type="evidence" value="ECO:0007669"/>
    <property type="project" value="InterPro"/>
</dbReference>
<dbReference type="SUPFAM" id="SSF53383">
    <property type="entry name" value="PLP-dependent transferases"/>
    <property type="match status" value="1"/>
</dbReference>
<feature type="domain" description="Aminotransferase class I/classII large" evidence="6">
    <location>
        <begin position="38"/>
        <end position="434"/>
    </location>
</feature>
<dbReference type="InterPro" id="IPR015422">
    <property type="entry name" value="PyrdxlP-dep_Trfase_small"/>
</dbReference>
<dbReference type="Proteomes" id="UP001300502">
    <property type="component" value="Unassembled WGS sequence"/>
</dbReference>
<evidence type="ECO:0000259" key="6">
    <source>
        <dbReference type="Pfam" id="PF00155"/>
    </source>
</evidence>
<dbReference type="FunFam" id="3.90.1150.10:FF:000141">
    <property type="entry name" value="Kynurenine--oxoglutarate transaminase 1"/>
    <property type="match status" value="1"/>
</dbReference>
<dbReference type="InterPro" id="IPR015421">
    <property type="entry name" value="PyrdxlP-dep_Trfase_major"/>
</dbReference>
<evidence type="ECO:0000256" key="3">
    <source>
        <dbReference type="ARBA" id="ARBA00022576"/>
    </source>
</evidence>
<protein>
    <recommendedName>
        <fullName evidence="6">Aminotransferase class I/classII large domain-containing protein</fullName>
    </recommendedName>
</protein>
<evidence type="ECO:0000256" key="1">
    <source>
        <dbReference type="ARBA" id="ARBA00001933"/>
    </source>
</evidence>
<dbReference type="FunFam" id="3.40.640.10:FF:000024">
    <property type="entry name" value="Kynurenine--oxoglutarate transaminase 3"/>
    <property type="match status" value="1"/>
</dbReference>
<evidence type="ECO:0000256" key="2">
    <source>
        <dbReference type="ARBA" id="ARBA00007441"/>
    </source>
</evidence>
<dbReference type="Gene3D" id="3.40.640.10">
    <property type="entry name" value="Type I PLP-dependent aspartate aminotransferase-like (Major domain)"/>
    <property type="match status" value="1"/>
</dbReference>
<dbReference type="InterPro" id="IPR051326">
    <property type="entry name" value="Kynurenine-oxoglutarate_AT"/>
</dbReference>
<keyword evidence="5" id="KW-0663">Pyridoxal phosphate</keyword>
<dbReference type="PANTHER" id="PTHR43807:SF20">
    <property type="entry name" value="FI04487P"/>
    <property type="match status" value="1"/>
</dbReference>
<evidence type="ECO:0000313" key="8">
    <source>
        <dbReference type="Proteomes" id="UP001300502"/>
    </source>
</evidence>
<dbReference type="CDD" id="cd00609">
    <property type="entry name" value="AAT_like"/>
    <property type="match status" value="1"/>
</dbReference>